<dbReference type="AlphaFoldDB" id="A0AAE1SRL1"/>
<keyword evidence="2" id="KW-1185">Reference proteome</keyword>
<sequence length="70" mass="7800">MFDFCVWRGDVTGFSPGLSSLRVLSFASLPSFQELFAGIVCKIYASNNVASNLVFTTRFRFSAKLKQHST</sequence>
<accession>A0AAE1SRL1</accession>
<proteinExistence type="predicted"/>
<comment type="caution">
    <text evidence="1">The sequence shown here is derived from an EMBL/GenBank/DDBJ whole genome shotgun (WGS) entry which is preliminary data.</text>
</comment>
<evidence type="ECO:0000313" key="2">
    <source>
        <dbReference type="Proteomes" id="UP001291623"/>
    </source>
</evidence>
<organism evidence="1 2">
    <name type="scientific">Anisodus tanguticus</name>
    <dbReference type="NCBI Taxonomy" id="243964"/>
    <lineage>
        <taxon>Eukaryota</taxon>
        <taxon>Viridiplantae</taxon>
        <taxon>Streptophyta</taxon>
        <taxon>Embryophyta</taxon>
        <taxon>Tracheophyta</taxon>
        <taxon>Spermatophyta</taxon>
        <taxon>Magnoliopsida</taxon>
        <taxon>eudicotyledons</taxon>
        <taxon>Gunneridae</taxon>
        <taxon>Pentapetalae</taxon>
        <taxon>asterids</taxon>
        <taxon>lamiids</taxon>
        <taxon>Solanales</taxon>
        <taxon>Solanaceae</taxon>
        <taxon>Solanoideae</taxon>
        <taxon>Hyoscyameae</taxon>
        <taxon>Anisodus</taxon>
    </lineage>
</organism>
<gene>
    <name evidence="1" type="ORF">RND71_005005</name>
</gene>
<dbReference type="EMBL" id="JAVYJV010000003">
    <property type="protein sequence ID" value="KAK4374328.1"/>
    <property type="molecule type" value="Genomic_DNA"/>
</dbReference>
<reference evidence="1" key="1">
    <citation type="submission" date="2023-12" db="EMBL/GenBank/DDBJ databases">
        <title>Genome assembly of Anisodus tanguticus.</title>
        <authorList>
            <person name="Wang Y.-J."/>
        </authorList>
    </citation>
    <scope>NUCLEOTIDE SEQUENCE</scope>
    <source>
        <strain evidence="1">KB-2021</strain>
        <tissue evidence="1">Leaf</tissue>
    </source>
</reference>
<protein>
    <submittedName>
        <fullName evidence="1">Uncharacterized protein</fullName>
    </submittedName>
</protein>
<evidence type="ECO:0000313" key="1">
    <source>
        <dbReference type="EMBL" id="KAK4374328.1"/>
    </source>
</evidence>
<name>A0AAE1SRL1_9SOLA</name>
<dbReference type="Proteomes" id="UP001291623">
    <property type="component" value="Unassembled WGS sequence"/>
</dbReference>